<organism evidence="2 3">
    <name type="scientific">Datura stramonium</name>
    <name type="common">Jimsonweed</name>
    <name type="synonym">Common thornapple</name>
    <dbReference type="NCBI Taxonomy" id="4076"/>
    <lineage>
        <taxon>Eukaryota</taxon>
        <taxon>Viridiplantae</taxon>
        <taxon>Streptophyta</taxon>
        <taxon>Embryophyta</taxon>
        <taxon>Tracheophyta</taxon>
        <taxon>Spermatophyta</taxon>
        <taxon>Magnoliopsida</taxon>
        <taxon>eudicotyledons</taxon>
        <taxon>Gunneridae</taxon>
        <taxon>Pentapetalae</taxon>
        <taxon>asterids</taxon>
        <taxon>lamiids</taxon>
        <taxon>Solanales</taxon>
        <taxon>Solanaceae</taxon>
        <taxon>Solanoideae</taxon>
        <taxon>Datureae</taxon>
        <taxon>Datura</taxon>
    </lineage>
</organism>
<dbReference type="EMBL" id="JACEIK010004765">
    <property type="protein sequence ID" value="MCD9646370.1"/>
    <property type="molecule type" value="Genomic_DNA"/>
</dbReference>
<feature type="compositionally biased region" description="Polar residues" evidence="1">
    <location>
        <begin position="23"/>
        <end position="32"/>
    </location>
</feature>
<evidence type="ECO:0000256" key="1">
    <source>
        <dbReference type="SAM" id="MobiDB-lite"/>
    </source>
</evidence>
<name>A0ABS8VGF2_DATST</name>
<keyword evidence="3" id="KW-1185">Reference proteome</keyword>
<feature type="non-terminal residue" evidence="2">
    <location>
        <position position="1"/>
    </location>
</feature>
<feature type="region of interest" description="Disordered" evidence="1">
    <location>
        <begin position="1"/>
        <end position="42"/>
    </location>
</feature>
<reference evidence="2 3" key="1">
    <citation type="journal article" date="2021" name="BMC Genomics">
        <title>Datura genome reveals duplications of psychoactive alkaloid biosynthetic genes and high mutation rate following tissue culture.</title>
        <authorList>
            <person name="Rajewski A."/>
            <person name="Carter-House D."/>
            <person name="Stajich J."/>
            <person name="Litt A."/>
        </authorList>
    </citation>
    <scope>NUCLEOTIDE SEQUENCE [LARGE SCALE GENOMIC DNA]</scope>
    <source>
        <strain evidence="2">AR-01</strain>
    </source>
</reference>
<evidence type="ECO:0000313" key="2">
    <source>
        <dbReference type="EMBL" id="MCD9646370.1"/>
    </source>
</evidence>
<comment type="caution">
    <text evidence="2">The sequence shown here is derived from an EMBL/GenBank/DDBJ whole genome shotgun (WGS) entry which is preliminary data.</text>
</comment>
<accession>A0ABS8VGF2</accession>
<proteinExistence type="predicted"/>
<gene>
    <name evidence="2" type="ORF">HAX54_036143</name>
</gene>
<protein>
    <submittedName>
        <fullName evidence="2">Uncharacterized protein</fullName>
    </submittedName>
</protein>
<dbReference type="Proteomes" id="UP000823775">
    <property type="component" value="Unassembled WGS sequence"/>
</dbReference>
<evidence type="ECO:0000313" key="3">
    <source>
        <dbReference type="Proteomes" id="UP000823775"/>
    </source>
</evidence>
<sequence>GVIDLATKTEKDTPAFKKPKLTSGPSDPPSTEMSRDAPISPMANRQVSLQARSEFLSKHSRTEFLYLRLDSRL</sequence>